<dbReference type="AlphaFoldDB" id="A0A8T0ID05"/>
<sequence length="649" mass="69684">MSISLSLHLSPSWSASSSSASSSLHGVASELCSPTVRVATRRGYRKRGWRGAIRKRDELQIGRNCRGYVSCSASEESSGSAHESFSAGPGPELRDGVITFFREGASSRGGSGSSGAGGEMGSSEAKRRSDPPLGAVSNPLFTIESTPLVERMESFEKLNWQAKVTVSAVVVAGLAAASFAGVKLVRGLHGGVRNLASMKGGSKEGGSGGSLAYDVVAKGFSTVQKNLGPWSFSDLTLGLAAISKVTERGPPHPPGKPATDFMKNASFLARAQHWRSMAEASYTEDPASFSLQSQLPESTIVAAEWNPCHETLRPAYAVCIDAPHGAVVLSVRGTSQIVDMLVNSGASADPFLDGQAHGGFAKATDNLVKEVVPHIKKAFEEQSKHQKNLKLVITGHSMGAAVGIMAGMKLKQSSEFSNIECWGYSTPACVTLDVARGCKDYATSFIAHHDVVPRFSITAVELLRKRICDFDWEDADKIAGKDDDWSNIRSAADTLKSAQKKQKEMYKSMEQAREGIGEQVENVSEKVGSSLCKDNDQDKKSEEEKEEEEKEHPPLYPPGRLFVLACDPPGSGKLPEDRSNVASGRSSGTYPTFEEVKKVKWVLHEADQEDLKEIVISPWCVSDHMLGNLAEGIGNLQRYCEPAFGGPPM</sequence>
<dbReference type="Proteomes" id="UP000822688">
    <property type="component" value="Chromosome 4"/>
</dbReference>
<dbReference type="OrthoDB" id="438440at2759"/>
<evidence type="ECO:0000313" key="3">
    <source>
        <dbReference type="EMBL" id="KAG0580383.1"/>
    </source>
</evidence>
<evidence type="ECO:0000259" key="2">
    <source>
        <dbReference type="Pfam" id="PF01764"/>
    </source>
</evidence>
<dbReference type="Pfam" id="PF01764">
    <property type="entry name" value="Lipase_3"/>
    <property type="match status" value="1"/>
</dbReference>
<feature type="region of interest" description="Disordered" evidence="1">
    <location>
        <begin position="523"/>
        <end position="587"/>
    </location>
</feature>
<dbReference type="SUPFAM" id="SSF53474">
    <property type="entry name" value="alpha/beta-Hydrolases"/>
    <property type="match status" value="1"/>
</dbReference>
<organism evidence="3 4">
    <name type="scientific">Ceratodon purpureus</name>
    <name type="common">Fire moss</name>
    <name type="synonym">Dicranum purpureum</name>
    <dbReference type="NCBI Taxonomy" id="3225"/>
    <lineage>
        <taxon>Eukaryota</taxon>
        <taxon>Viridiplantae</taxon>
        <taxon>Streptophyta</taxon>
        <taxon>Embryophyta</taxon>
        <taxon>Bryophyta</taxon>
        <taxon>Bryophytina</taxon>
        <taxon>Bryopsida</taxon>
        <taxon>Dicranidae</taxon>
        <taxon>Pseudoditrichales</taxon>
        <taxon>Ditrichaceae</taxon>
        <taxon>Ceratodon</taxon>
    </lineage>
</organism>
<name>A0A8T0ID05_CERPU</name>
<evidence type="ECO:0000256" key="1">
    <source>
        <dbReference type="SAM" id="MobiDB-lite"/>
    </source>
</evidence>
<dbReference type="InterPro" id="IPR029058">
    <property type="entry name" value="AB_hydrolase_fold"/>
</dbReference>
<dbReference type="EMBL" id="CM026424">
    <property type="protein sequence ID" value="KAG0580383.1"/>
    <property type="molecule type" value="Genomic_DNA"/>
</dbReference>
<evidence type="ECO:0000313" key="4">
    <source>
        <dbReference type="Proteomes" id="UP000822688"/>
    </source>
</evidence>
<feature type="region of interest" description="Disordered" evidence="1">
    <location>
        <begin position="105"/>
        <end position="137"/>
    </location>
</feature>
<feature type="compositionally biased region" description="Gly residues" evidence="1">
    <location>
        <begin position="107"/>
        <end position="120"/>
    </location>
</feature>
<dbReference type="GO" id="GO:0006629">
    <property type="term" value="P:lipid metabolic process"/>
    <property type="evidence" value="ECO:0007669"/>
    <property type="project" value="InterPro"/>
</dbReference>
<feature type="domain" description="Fungal lipase-type" evidence="2">
    <location>
        <begin position="328"/>
        <end position="456"/>
    </location>
</feature>
<feature type="compositionally biased region" description="Basic and acidic residues" evidence="1">
    <location>
        <begin position="533"/>
        <end position="543"/>
    </location>
</feature>
<protein>
    <recommendedName>
        <fullName evidence="2">Fungal lipase-type domain-containing protein</fullName>
    </recommendedName>
</protein>
<proteinExistence type="predicted"/>
<dbReference type="InterPro" id="IPR002921">
    <property type="entry name" value="Fungal_lipase-type"/>
</dbReference>
<reference evidence="3" key="1">
    <citation type="submission" date="2020-06" db="EMBL/GenBank/DDBJ databases">
        <title>WGS assembly of Ceratodon purpureus strain R40.</title>
        <authorList>
            <person name="Carey S.B."/>
            <person name="Jenkins J."/>
            <person name="Shu S."/>
            <person name="Lovell J.T."/>
            <person name="Sreedasyam A."/>
            <person name="Maumus F."/>
            <person name="Tiley G.P."/>
            <person name="Fernandez-Pozo N."/>
            <person name="Barry K."/>
            <person name="Chen C."/>
            <person name="Wang M."/>
            <person name="Lipzen A."/>
            <person name="Daum C."/>
            <person name="Saski C.A."/>
            <person name="Payton A.C."/>
            <person name="Mcbreen J.C."/>
            <person name="Conrad R.E."/>
            <person name="Kollar L.M."/>
            <person name="Olsson S."/>
            <person name="Huttunen S."/>
            <person name="Landis J.B."/>
            <person name="Wickett N.J."/>
            <person name="Johnson M.G."/>
            <person name="Rensing S.A."/>
            <person name="Grimwood J."/>
            <person name="Schmutz J."/>
            <person name="Mcdaniel S.F."/>
        </authorList>
    </citation>
    <scope>NUCLEOTIDE SEQUENCE</scope>
    <source>
        <strain evidence="3">R40</strain>
    </source>
</reference>
<comment type="caution">
    <text evidence="3">The sequence shown here is derived from an EMBL/GenBank/DDBJ whole genome shotgun (WGS) entry which is preliminary data.</text>
</comment>
<dbReference type="PANTHER" id="PTHR46023:SF8">
    <property type="entry name" value="SN1-SPECIFIC DIACYLGLYCEROL LIPASE"/>
    <property type="match status" value="1"/>
</dbReference>
<dbReference type="PANTHER" id="PTHR46023">
    <property type="entry name" value="LIPASE CLASS 3 PROTEIN-LIKE"/>
    <property type="match status" value="1"/>
</dbReference>
<accession>A0A8T0ID05</accession>
<dbReference type="Gene3D" id="3.40.50.1820">
    <property type="entry name" value="alpha/beta hydrolase"/>
    <property type="match status" value="1"/>
</dbReference>
<keyword evidence="4" id="KW-1185">Reference proteome</keyword>
<gene>
    <name evidence="3" type="ORF">KC19_4G169200</name>
</gene>
<dbReference type="CDD" id="cd00519">
    <property type="entry name" value="Lipase_3"/>
    <property type="match status" value="1"/>
</dbReference>